<feature type="domain" description="Peptidase S9 prolyl oligopeptidase catalytic" evidence="2">
    <location>
        <begin position="407"/>
        <end position="580"/>
    </location>
</feature>
<dbReference type="SUPFAM" id="SSF69322">
    <property type="entry name" value="Tricorn protease domain 2"/>
    <property type="match status" value="1"/>
</dbReference>
<reference evidence="3 4" key="1">
    <citation type="submission" date="2015-02" db="EMBL/GenBank/DDBJ databases">
        <title>Draft genome sequences of ten Microbacterium spp. with emphasis on heavy metal contaminated environments.</title>
        <authorList>
            <person name="Corretto E."/>
        </authorList>
    </citation>
    <scope>NUCLEOTIDE SEQUENCE [LARGE SCALE GENOMIC DNA]</scope>
    <source>
        <strain evidence="3 4">BEL163</strain>
    </source>
</reference>
<name>A0A0F0KU99_9MICO</name>
<proteinExistence type="predicted"/>
<dbReference type="Gene3D" id="3.40.50.1820">
    <property type="entry name" value="alpha/beta hydrolase"/>
    <property type="match status" value="1"/>
</dbReference>
<sequence length="619" mass="66249">MLHTPEGSATEALEERFAAPYLLTVRPSVGAVDLALVVENHPDGARGRVWRSPEAPGELLPFEVSTSAILTNDGRWIIDLDDGGGSEVGSLVATSIDGTARVELTPGREPFVLRGLATSFDGSALVATVVDEKGFHVLMIPASPWGEPRVVYSNPVEAWFGLPAADASLVSIDTTDHNPGIRRPLITVVDGATGETVATLDDLPDGPVRAVRFSPVTGDDRLLLNTERSGFSRPVLWHPRTGERRDFDLTDLAGEVIALDWNAAGGRILVLHVDGGIHRLLELDEADGSVRVVLEGGSFAEPDIASVHPFYWTSYYAPDGRIRALRSSWDVPIHVTEVASDGAETPLIAPAPVPPGRPLTSTLVASADGTRVQLWSGSPEGREPLGTVLEIHGGPMLVAVDAYNPSAQAWIDAGFAYASLNYRGSVTFGRAFREGFWNAGGDREIEDVAAAIAWLRAQGLADPASTFITGASYGGHMTLLSIGRLPELFAGGLAHVAVADWSVTIEAMNPAVRTVWTSWVPPELVERFSAISYLDEVTASVWVNQGSIDTRTPVIGVQGYVDRLRTKGGDAVLEIFDGGHEPTGLNGAIHDQRRMQQLALRTLAGERWDNADLAPSHEH</sequence>
<dbReference type="EMBL" id="JYIV01000020">
    <property type="protein sequence ID" value="KJL24448.1"/>
    <property type="molecule type" value="Genomic_DNA"/>
</dbReference>
<dbReference type="RefSeq" id="WP_052674590.1">
    <property type="nucleotide sequence ID" value="NZ_JYIV01000020.1"/>
</dbReference>
<evidence type="ECO:0000259" key="2">
    <source>
        <dbReference type="Pfam" id="PF00326"/>
    </source>
</evidence>
<dbReference type="SUPFAM" id="SSF53474">
    <property type="entry name" value="alpha/beta-Hydrolases"/>
    <property type="match status" value="1"/>
</dbReference>
<dbReference type="Pfam" id="PF00326">
    <property type="entry name" value="Peptidase_S9"/>
    <property type="match status" value="1"/>
</dbReference>
<dbReference type="InterPro" id="IPR001375">
    <property type="entry name" value="Peptidase_S9_cat"/>
</dbReference>
<dbReference type="Proteomes" id="UP000033725">
    <property type="component" value="Unassembled WGS sequence"/>
</dbReference>
<accession>A0A0F0KU99</accession>
<protein>
    <submittedName>
        <fullName evidence="3">Prolyl oligopeptidase family protein</fullName>
    </submittedName>
</protein>
<evidence type="ECO:0000313" key="3">
    <source>
        <dbReference type="EMBL" id="KJL24448.1"/>
    </source>
</evidence>
<organism evidence="3 4">
    <name type="scientific">Microbacterium oxydans</name>
    <dbReference type="NCBI Taxonomy" id="82380"/>
    <lineage>
        <taxon>Bacteria</taxon>
        <taxon>Bacillati</taxon>
        <taxon>Actinomycetota</taxon>
        <taxon>Actinomycetes</taxon>
        <taxon>Micrococcales</taxon>
        <taxon>Microbacteriaceae</taxon>
        <taxon>Microbacterium</taxon>
    </lineage>
</organism>
<evidence type="ECO:0000313" key="4">
    <source>
        <dbReference type="Proteomes" id="UP000033725"/>
    </source>
</evidence>
<dbReference type="GO" id="GO:0006508">
    <property type="term" value="P:proteolysis"/>
    <property type="evidence" value="ECO:0007669"/>
    <property type="project" value="InterPro"/>
</dbReference>
<keyword evidence="1" id="KW-0378">Hydrolase</keyword>
<comment type="caution">
    <text evidence="3">The sequence shown here is derived from an EMBL/GenBank/DDBJ whole genome shotgun (WGS) entry which is preliminary data.</text>
</comment>
<dbReference type="PANTHER" id="PTHR42776:SF27">
    <property type="entry name" value="DIPEPTIDYL PEPTIDASE FAMILY MEMBER 6"/>
    <property type="match status" value="1"/>
</dbReference>
<dbReference type="InterPro" id="IPR029058">
    <property type="entry name" value="AB_hydrolase_fold"/>
</dbReference>
<dbReference type="AlphaFoldDB" id="A0A0F0KU99"/>
<dbReference type="GO" id="GO:0004252">
    <property type="term" value="F:serine-type endopeptidase activity"/>
    <property type="evidence" value="ECO:0007669"/>
    <property type="project" value="TreeGrafter"/>
</dbReference>
<gene>
    <name evidence="3" type="ORF">RN51_01045</name>
</gene>
<dbReference type="PANTHER" id="PTHR42776">
    <property type="entry name" value="SERINE PEPTIDASE S9 FAMILY MEMBER"/>
    <property type="match status" value="1"/>
</dbReference>
<evidence type="ECO:0000256" key="1">
    <source>
        <dbReference type="ARBA" id="ARBA00022801"/>
    </source>
</evidence>
<dbReference type="PATRIC" id="fig|82380.10.peg.1049"/>